<sequence>MSEQADGGKSSGGAPAPCAPGTSEKTQVRTRDSRARDVVVTDFSTVTRLAVETSADTEDTLRLFVVRRGAWTLRYGRTEAVLDAGRFTMRRSNGLNGYEMTPHTSGVTIGLPPEMAEAMTTPITGPAATPEVRLLLAHASLLHETIGELAGTGVEAARSALIELARGVAHRYVDDAEPALVPALVRAARELADQRLAHPELAPRLLARELHVSVRTLTRAFTSTAEPVGAYIRRRRLEEARRELAAGYTVSQVAARWQFADSSHFVRAFRKNYGETPAGYSRSRG</sequence>
<organism evidence="6 7">
    <name type="scientific">Amycolatopsis pigmentata</name>
    <dbReference type="NCBI Taxonomy" id="450801"/>
    <lineage>
        <taxon>Bacteria</taxon>
        <taxon>Bacillati</taxon>
        <taxon>Actinomycetota</taxon>
        <taxon>Actinomycetes</taxon>
        <taxon>Pseudonocardiales</taxon>
        <taxon>Pseudonocardiaceae</taxon>
        <taxon>Amycolatopsis</taxon>
    </lineage>
</organism>
<protein>
    <submittedName>
        <fullName evidence="6">Helix-turn-helix domain-containing protein</fullName>
    </submittedName>
</protein>
<keyword evidence="2" id="KW-0238">DNA-binding</keyword>
<name>A0ABW5FNG1_9PSEU</name>
<evidence type="ECO:0000259" key="5">
    <source>
        <dbReference type="PROSITE" id="PS01124"/>
    </source>
</evidence>
<evidence type="ECO:0000313" key="7">
    <source>
        <dbReference type="Proteomes" id="UP001597417"/>
    </source>
</evidence>
<evidence type="ECO:0000256" key="4">
    <source>
        <dbReference type="SAM" id="MobiDB-lite"/>
    </source>
</evidence>
<feature type="region of interest" description="Disordered" evidence="4">
    <location>
        <begin position="1"/>
        <end position="34"/>
    </location>
</feature>
<comment type="caution">
    <text evidence="6">The sequence shown here is derived from an EMBL/GenBank/DDBJ whole genome shotgun (WGS) entry which is preliminary data.</text>
</comment>
<keyword evidence="7" id="KW-1185">Reference proteome</keyword>
<dbReference type="PANTHER" id="PTHR47893">
    <property type="entry name" value="REGULATORY PROTEIN PCHR"/>
    <property type="match status" value="1"/>
</dbReference>
<evidence type="ECO:0000256" key="2">
    <source>
        <dbReference type="ARBA" id="ARBA00023125"/>
    </source>
</evidence>
<dbReference type="InterPro" id="IPR053142">
    <property type="entry name" value="PchR_regulatory_protein"/>
</dbReference>
<dbReference type="PRINTS" id="PR00032">
    <property type="entry name" value="HTHARAC"/>
</dbReference>
<gene>
    <name evidence="6" type="ORF">ACFSXZ_07325</name>
</gene>
<reference evidence="7" key="1">
    <citation type="journal article" date="2019" name="Int. J. Syst. Evol. Microbiol.">
        <title>The Global Catalogue of Microorganisms (GCM) 10K type strain sequencing project: providing services to taxonomists for standard genome sequencing and annotation.</title>
        <authorList>
            <consortium name="The Broad Institute Genomics Platform"/>
            <consortium name="The Broad Institute Genome Sequencing Center for Infectious Disease"/>
            <person name="Wu L."/>
            <person name="Ma J."/>
        </authorList>
    </citation>
    <scope>NUCLEOTIDE SEQUENCE [LARGE SCALE GENOMIC DNA]</scope>
    <source>
        <strain evidence="7">CGMCC 4.7645</strain>
    </source>
</reference>
<dbReference type="InterPro" id="IPR018062">
    <property type="entry name" value="HTH_AraC-typ_CS"/>
</dbReference>
<dbReference type="InterPro" id="IPR018060">
    <property type="entry name" value="HTH_AraC"/>
</dbReference>
<feature type="domain" description="HTH araC/xylS-type" evidence="5">
    <location>
        <begin position="186"/>
        <end position="283"/>
    </location>
</feature>
<dbReference type="InterPro" id="IPR009057">
    <property type="entry name" value="Homeodomain-like_sf"/>
</dbReference>
<dbReference type="RefSeq" id="WP_378262569.1">
    <property type="nucleotide sequence ID" value="NZ_JBHUKR010000004.1"/>
</dbReference>
<dbReference type="PROSITE" id="PS01124">
    <property type="entry name" value="HTH_ARAC_FAMILY_2"/>
    <property type="match status" value="1"/>
</dbReference>
<dbReference type="Gene3D" id="1.10.10.60">
    <property type="entry name" value="Homeodomain-like"/>
    <property type="match status" value="1"/>
</dbReference>
<evidence type="ECO:0000313" key="6">
    <source>
        <dbReference type="EMBL" id="MFD2416134.1"/>
    </source>
</evidence>
<dbReference type="PROSITE" id="PS00041">
    <property type="entry name" value="HTH_ARAC_FAMILY_1"/>
    <property type="match status" value="1"/>
</dbReference>
<dbReference type="PANTHER" id="PTHR47893:SF1">
    <property type="entry name" value="REGULATORY PROTEIN PCHR"/>
    <property type="match status" value="1"/>
</dbReference>
<dbReference type="SMART" id="SM00342">
    <property type="entry name" value="HTH_ARAC"/>
    <property type="match status" value="1"/>
</dbReference>
<proteinExistence type="predicted"/>
<keyword evidence="3" id="KW-0804">Transcription</keyword>
<evidence type="ECO:0000256" key="3">
    <source>
        <dbReference type="ARBA" id="ARBA00023163"/>
    </source>
</evidence>
<evidence type="ECO:0000256" key="1">
    <source>
        <dbReference type="ARBA" id="ARBA00023015"/>
    </source>
</evidence>
<dbReference type="InterPro" id="IPR020449">
    <property type="entry name" value="Tscrpt_reg_AraC-type_HTH"/>
</dbReference>
<dbReference type="Proteomes" id="UP001597417">
    <property type="component" value="Unassembled WGS sequence"/>
</dbReference>
<accession>A0ABW5FNG1</accession>
<dbReference type="EMBL" id="JBHUKR010000004">
    <property type="protein sequence ID" value="MFD2416134.1"/>
    <property type="molecule type" value="Genomic_DNA"/>
</dbReference>
<dbReference type="Pfam" id="PF12833">
    <property type="entry name" value="HTH_18"/>
    <property type="match status" value="1"/>
</dbReference>
<dbReference type="SUPFAM" id="SSF46689">
    <property type="entry name" value="Homeodomain-like"/>
    <property type="match status" value="1"/>
</dbReference>
<keyword evidence="1" id="KW-0805">Transcription regulation</keyword>